<dbReference type="Proteomes" id="UP000250266">
    <property type="component" value="Unassembled WGS sequence"/>
</dbReference>
<dbReference type="EMBL" id="KV745265">
    <property type="protein sequence ID" value="OCK75871.1"/>
    <property type="molecule type" value="Genomic_DNA"/>
</dbReference>
<gene>
    <name evidence="1" type="ORF">K432DRAFT_361338</name>
</gene>
<evidence type="ECO:0000313" key="1">
    <source>
        <dbReference type="EMBL" id="OCK75871.1"/>
    </source>
</evidence>
<organism evidence="1 2">
    <name type="scientific">Lepidopterella palustris CBS 459.81</name>
    <dbReference type="NCBI Taxonomy" id="1314670"/>
    <lineage>
        <taxon>Eukaryota</taxon>
        <taxon>Fungi</taxon>
        <taxon>Dikarya</taxon>
        <taxon>Ascomycota</taxon>
        <taxon>Pezizomycotina</taxon>
        <taxon>Dothideomycetes</taxon>
        <taxon>Pleosporomycetidae</taxon>
        <taxon>Mytilinidiales</taxon>
        <taxon>Argynnaceae</taxon>
        <taxon>Lepidopterella</taxon>
    </lineage>
</organism>
<dbReference type="OrthoDB" id="3935133at2759"/>
<name>A0A8E2E1X1_9PEZI</name>
<keyword evidence="2" id="KW-1185">Reference proteome</keyword>
<sequence length="471" mass="53444">MGGRSREQRIGDFKGTPTEYSKYLEGLVRKLQRELEYFHQKYQSTAPVQHPPSTQLSFTEPAVGQFIFQIENPESQAGKFKASTEPAIISEFLQRVPVDEDGWSKRRDYVQLCKPEELLHTFRLLTRLSRKSCSFDIGHKLDDKESILDVLRDYGRFANALGAHKVYATQISNYGTLLFICLSIVARKTGAKPEVVDEHIKKFLMRQQEKCDAGSEYLTRLRTAALWPVKQMNELYRKGLKHRAWEMFVLCGPSIHFYKKLALVDTEEVTSRVVICEPPEGEVQADVPFDITFLTKIILGERCSLDQINKALGTDLREETFNTWFEALSRRTESISKSLPCKRRKLLQEDGNSSTEASSDQDVCLTPRTTATDSTQYGEILGEMGTAIIGKFPHWTGLPPDERNNERGVLVYGSSGQHGGSEATGYRVEDSEADFMDKNTLPSTYVNTILHMDIDMSTNIRAMGLDMFDSE</sequence>
<reference evidence="1 2" key="1">
    <citation type="journal article" date="2016" name="Nat. Commun.">
        <title>Ectomycorrhizal ecology is imprinted in the genome of the dominant symbiotic fungus Cenococcum geophilum.</title>
        <authorList>
            <consortium name="DOE Joint Genome Institute"/>
            <person name="Peter M."/>
            <person name="Kohler A."/>
            <person name="Ohm R.A."/>
            <person name="Kuo A."/>
            <person name="Krutzmann J."/>
            <person name="Morin E."/>
            <person name="Arend M."/>
            <person name="Barry K.W."/>
            <person name="Binder M."/>
            <person name="Choi C."/>
            <person name="Clum A."/>
            <person name="Copeland A."/>
            <person name="Grisel N."/>
            <person name="Haridas S."/>
            <person name="Kipfer T."/>
            <person name="LaButti K."/>
            <person name="Lindquist E."/>
            <person name="Lipzen A."/>
            <person name="Maire R."/>
            <person name="Meier B."/>
            <person name="Mihaltcheva S."/>
            <person name="Molinier V."/>
            <person name="Murat C."/>
            <person name="Poggeler S."/>
            <person name="Quandt C.A."/>
            <person name="Sperisen C."/>
            <person name="Tritt A."/>
            <person name="Tisserant E."/>
            <person name="Crous P.W."/>
            <person name="Henrissat B."/>
            <person name="Nehls U."/>
            <person name="Egli S."/>
            <person name="Spatafora J.W."/>
            <person name="Grigoriev I.V."/>
            <person name="Martin F.M."/>
        </authorList>
    </citation>
    <scope>NUCLEOTIDE SEQUENCE [LARGE SCALE GENOMIC DNA]</scope>
    <source>
        <strain evidence="1 2">CBS 459.81</strain>
    </source>
</reference>
<protein>
    <submittedName>
        <fullName evidence="1">Uncharacterized protein</fullName>
    </submittedName>
</protein>
<dbReference type="AlphaFoldDB" id="A0A8E2E1X1"/>
<accession>A0A8E2E1X1</accession>
<evidence type="ECO:0000313" key="2">
    <source>
        <dbReference type="Proteomes" id="UP000250266"/>
    </source>
</evidence>
<proteinExistence type="predicted"/>